<dbReference type="EMBL" id="CH991544">
    <property type="protein sequence ID" value="EDQ91989.1"/>
    <property type="molecule type" value="Genomic_DNA"/>
</dbReference>
<dbReference type="PANTHER" id="PTHR13952:SF5">
    <property type="entry name" value="U1 SMALL NUCLEAR RIBONUCLEOPROTEIN 70 KDA"/>
    <property type="match status" value="1"/>
</dbReference>
<feature type="compositionally biased region" description="Gly residues" evidence="6">
    <location>
        <begin position="209"/>
        <end position="219"/>
    </location>
</feature>
<feature type="compositionally biased region" description="Gly residues" evidence="6">
    <location>
        <begin position="275"/>
        <end position="325"/>
    </location>
</feature>
<comment type="subcellular location">
    <subcellularLocation>
        <location evidence="1">Nucleus</location>
    </subcellularLocation>
</comment>
<evidence type="ECO:0000256" key="4">
    <source>
        <dbReference type="ARBA" id="ARBA00023274"/>
    </source>
</evidence>
<keyword evidence="9" id="KW-1185">Reference proteome</keyword>
<dbReference type="InterPro" id="IPR022023">
    <property type="entry name" value="U1snRNP70_N"/>
</dbReference>
<reference evidence="8 9" key="1">
    <citation type="journal article" date="2008" name="Nature">
        <title>The genome of the choanoflagellate Monosiga brevicollis and the origin of metazoans.</title>
        <authorList>
            <consortium name="JGI Sequencing"/>
            <person name="King N."/>
            <person name="Westbrook M.J."/>
            <person name="Young S.L."/>
            <person name="Kuo A."/>
            <person name="Abedin M."/>
            <person name="Chapman J."/>
            <person name="Fairclough S."/>
            <person name="Hellsten U."/>
            <person name="Isogai Y."/>
            <person name="Letunic I."/>
            <person name="Marr M."/>
            <person name="Pincus D."/>
            <person name="Putnam N."/>
            <person name="Rokas A."/>
            <person name="Wright K.J."/>
            <person name="Zuzow R."/>
            <person name="Dirks W."/>
            <person name="Good M."/>
            <person name="Goodstein D."/>
            <person name="Lemons D."/>
            <person name="Li W."/>
            <person name="Lyons J.B."/>
            <person name="Morris A."/>
            <person name="Nichols S."/>
            <person name="Richter D.J."/>
            <person name="Salamov A."/>
            <person name="Bork P."/>
            <person name="Lim W.A."/>
            <person name="Manning G."/>
            <person name="Miller W.T."/>
            <person name="McGinnis W."/>
            <person name="Shapiro H."/>
            <person name="Tjian R."/>
            <person name="Grigoriev I.V."/>
            <person name="Rokhsar D."/>
        </authorList>
    </citation>
    <scope>NUCLEOTIDE SEQUENCE [LARGE SCALE GENOMIC DNA]</scope>
    <source>
        <strain evidence="9">MX1 / ATCC 50154</strain>
    </source>
</reference>
<organism evidence="8 9">
    <name type="scientific">Monosiga brevicollis</name>
    <name type="common">Choanoflagellate</name>
    <dbReference type="NCBI Taxonomy" id="81824"/>
    <lineage>
        <taxon>Eukaryota</taxon>
        <taxon>Choanoflagellata</taxon>
        <taxon>Craspedida</taxon>
        <taxon>Salpingoecidae</taxon>
        <taxon>Monosiga</taxon>
    </lineage>
</organism>
<dbReference type="SUPFAM" id="SSF54928">
    <property type="entry name" value="RNA-binding domain, RBD"/>
    <property type="match status" value="1"/>
</dbReference>
<feature type="compositionally biased region" description="Basic and acidic residues" evidence="6">
    <location>
        <begin position="326"/>
        <end position="369"/>
    </location>
</feature>
<dbReference type="PANTHER" id="PTHR13952">
    <property type="entry name" value="U1 SMALL NUCLEAR RIBONUCLEOPROTEIN 70 KD"/>
    <property type="match status" value="1"/>
</dbReference>
<dbReference type="GO" id="GO:0000398">
    <property type="term" value="P:mRNA splicing, via spliceosome"/>
    <property type="evidence" value="ECO:0000318"/>
    <property type="project" value="GO_Central"/>
</dbReference>
<dbReference type="AlphaFoldDB" id="A9URV0"/>
<dbReference type="OMA" id="VEYEHEE"/>
<keyword evidence="3" id="KW-0539">Nucleus</keyword>
<feature type="region of interest" description="Disordered" evidence="6">
    <location>
        <begin position="208"/>
        <end position="383"/>
    </location>
</feature>
<evidence type="ECO:0000256" key="5">
    <source>
        <dbReference type="PROSITE-ProRule" id="PRU00176"/>
    </source>
</evidence>
<protein>
    <recommendedName>
        <fullName evidence="7">RRM domain-containing protein</fullName>
    </recommendedName>
</protein>
<keyword evidence="4" id="KW-0687">Ribonucleoprotein</keyword>
<accession>A9URV0</accession>
<gene>
    <name evidence="8" type="ORF">MONBRDRAFT_22712</name>
</gene>
<dbReference type="GeneID" id="5888649"/>
<dbReference type="Gene3D" id="3.30.70.330">
    <property type="match status" value="1"/>
</dbReference>
<dbReference type="SMART" id="SM00360">
    <property type="entry name" value="RRM"/>
    <property type="match status" value="1"/>
</dbReference>
<evidence type="ECO:0000256" key="6">
    <source>
        <dbReference type="SAM" id="MobiDB-lite"/>
    </source>
</evidence>
<feature type="domain" description="RRM" evidence="7">
    <location>
        <begin position="106"/>
        <end position="183"/>
    </location>
</feature>
<dbReference type="GO" id="GO:0005685">
    <property type="term" value="C:U1 snRNP"/>
    <property type="evidence" value="ECO:0000318"/>
    <property type="project" value="GO_Central"/>
</dbReference>
<dbReference type="FunCoup" id="A9URV0">
    <property type="interactions" value="714"/>
</dbReference>
<feature type="compositionally biased region" description="Basic and acidic residues" evidence="6">
    <location>
        <begin position="236"/>
        <end position="246"/>
    </location>
</feature>
<dbReference type="InterPro" id="IPR034143">
    <property type="entry name" value="snRNP70_RRM"/>
</dbReference>
<sequence>MTAFLPPYLRDLFEPGPPIKHVPAAELQVENFERKYNAPLTGISAYLDQFETTAPPPRVGQFLETREARKQRKAKEAIERQEPQLSAALEAWKPKENPKATSDPFKTLFVGRLSYALDEEVLKKEFSTYGPVKDVSLVRDADGKSRGYAFIEFEHENDLKAAYKYGDGRKIEGRRVVVDVERGRTVDDWKPRRLGMLNISQKAWLQRVPGGGGLGGTRNGGPDKNDVVTGRVGSQRVEEGRRESRYEAPASSSRDRYGGSSSGGYGGDRRSSDRYGGGRGGGDRYGGGGDRYGGGGDRYGGGGDRYGGGGDRYGGGGDRYGGGGRGGDRYGDRGDRDRYGDRDRDRHGGRSSRDRGYGGGRDGRRDDRGGSNANLVPIGQRSY</sequence>
<dbReference type="RefSeq" id="XP_001743275.1">
    <property type="nucleotide sequence ID" value="XM_001743223.1"/>
</dbReference>
<dbReference type="Pfam" id="PF12220">
    <property type="entry name" value="U1snRNP70_N"/>
    <property type="match status" value="1"/>
</dbReference>
<dbReference type="GO" id="GO:0030619">
    <property type="term" value="F:U1 snRNA binding"/>
    <property type="evidence" value="ECO:0000318"/>
    <property type="project" value="GO_Central"/>
</dbReference>
<dbReference type="GO" id="GO:0071004">
    <property type="term" value="C:U2-type prespliceosome"/>
    <property type="evidence" value="ECO:0000318"/>
    <property type="project" value="GO_Central"/>
</dbReference>
<dbReference type="eggNOG" id="KOG0113">
    <property type="taxonomic scope" value="Eukaryota"/>
</dbReference>
<dbReference type="InterPro" id="IPR000504">
    <property type="entry name" value="RRM_dom"/>
</dbReference>
<dbReference type="InterPro" id="IPR012677">
    <property type="entry name" value="Nucleotide-bd_a/b_plait_sf"/>
</dbReference>
<evidence type="ECO:0000256" key="1">
    <source>
        <dbReference type="ARBA" id="ARBA00004123"/>
    </source>
</evidence>
<dbReference type="GO" id="GO:0003729">
    <property type="term" value="F:mRNA binding"/>
    <property type="evidence" value="ECO:0000318"/>
    <property type="project" value="GO_Central"/>
</dbReference>
<dbReference type="CDD" id="cd12236">
    <property type="entry name" value="RRM_snRNP70"/>
    <property type="match status" value="1"/>
</dbReference>
<dbReference type="PROSITE" id="PS50102">
    <property type="entry name" value="RRM"/>
    <property type="match status" value="1"/>
</dbReference>
<dbReference type="InterPro" id="IPR035979">
    <property type="entry name" value="RBD_domain_sf"/>
</dbReference>
<evidence type="ECO:0000313" key="9">
    <source>
        <dbReference type="Proteomes" id="UP000001357"/>
    </source>
</evidence>
<evidence type="ECO:0000256" key="2">
    <source>
        <dbReference type="ARBA" id="ARBA00022884"/>
    </source>
</evidence>
<dbReference type="STRING" id="81824.A9URV0"/>
<evidence type="ECO:0000256" key="3">
    <source>
        <dbReference type="ARBA" id="ARBA00023242"/>
    </source>
</evidence>
<dbReference type="FunFam" id="3.30.70.330:FF:000132">
    <property type="entry name" value="Small nuclear ribonucleoprotein U11/U12 subunit 35"/>
    <property type="match status" value="1"/>
</dbReference>
<dbReference type="Proteomes" id="UP000001357">
    <property type="component" value="Unassembled WGS sequence"/>
</dbReference>
<keyword evidence="2 5" id="KW-0694">RNA-binding</keyword>
<proteinExistence type="predicted"/>
<dbReference type="InParanoid" id="A9URV0"/>
<dbReference type="InterPro" id="IPR051183">
    <property type="entry name" value="U1_U11-U12_snRNP_70-35kDa"/>
</dbReference>
<evidence type="ECO:0000259" key="7">
    <source>
        <dbReference type="PROSITE" id="PS50102"/>
    </source>
</evidence>
<dbReference type="KEGG" id="mbr:MONBRDRAFT_22712"/>
<dbReference type="Pfam" id="PF00076">
    <property type="entry name" value="RRM_1"/>
    <property type="match status" value="1"/>
</dbReference>
<evidence type="ECO:0000313" key="8">
    <source>
        <dbReference type="EMBL" id="EDQ91989.1"/>
    </source>
</evidence>
<name>A9URV0_MONBE</name>